<feature type="chain" id="PRO_5036165034" description="Secreted protein" evidence="1">
    <location>
        <begin position="35"/>
        <end position="103"/>
    </location>
</feature>
<protein>
    <recommendedName>
        <fullName evidence="8">Secreted protein</fullName>
    </recommendedName>
</protein>
<dbReference type="Proteomes" id="UP000435112">
    <property type="component" value="Unassembled WGS sequence"/>
</dbReference>
<evidence type="ECO:0000313" key="6">
    <source>
        <dbReference type="Proteomes" id="UP000434957"/>
    </source>
</evidence>
<keyword evidence="6" id="KW-1185">Reference proteome</keyword>
<proteinExistence type="predicted"/>
<dbReference type="EMBL" id="QXFT01000865">
    <property type="protein sequence ID" value="KAE9334245.1"/>
    <property type="molecule type" value="Genomic_DNA"/>
</dbReference>
<evidence type="ECO:0000313" key="7">
    <source>
        <dbReference type="Proteomes" id="UP000435112"/>
    </source>
</evidence>
<name>A0A6A3LYT7_9STRA</name>
<dbReference type="EMBL" id="QXFU01000559">
    <property type="protein sequence ID" value="KAE9029690.1"/>
    <property type="molecule type" value="Genomic_DNA"/>
</dbReference>
<keyword evidence="1" id="KW-0732">Signal</keyword>
<dbReference type="Proteomes" id="UP000429607">
    <property type="component" value="Unassembled WGS sequence"/>
</dbReference>
<feature type="signal peptide" evidence="1">
    <location>
        <begin position="1"/>
        <end position="34"/>
    </location>
</feature>
<reference evidence="5 7" key="1">
    <citation type="submission" date="2018-09" db="EMBL/GenBank/DDBJ databases">
        <title>Genomic investigation of the strawberry pathogen Phytophthora fragariae indicates pathogenicity is determined by transcriptional variation in three key races.</title>
        <authorList>
            <person name="Adams T.M."/>
            <person name="Armitage A.D."/>
            <person name="Sobczyk M.K."/>
            <person name="Bates H.J."/>
            <person name="Dunwell J.M."/>
            <person name="Nellist C.F."/>
            <person name="Harrison R.J."/>
        </authorList>
    </citation>
    <scope>NUCLEOTIDE SEQUENCE [LARGE SCALE GENOMIC DNA]</scope>
    <source>
        <strain evidence="2 5">SCRP249</strain>
        <strain evidence="3 7">SCRP324</strain>
        <strain evidence="4 6">SCRP333</strain>
    </source>
</reference>
<evidence type="ECO:0000313" key="4">
    <source>
        <dbReference type="EMBL" id="KAE9334245.1"/>
    </source>
</evidence>
<organism evidence="2 5">
    <name type="scientific">Phytophthora rubi</name>
    <dbReference type="NCBI Taxonomy" id="129364"/>
    <lineage>
        <taxon>Eukaryota</taxon>
        <taxon>Sar</taxon>
        <taxon>Stramenopiles</taxon>
        <taxon>Oomycota</taxon>
        <taxon>Peronosporomycetes</taxon>
        <taxon>Peronosporales</taxon>
        <taxon>Peronosporaceae</taxon>
        <taxon>Phytophthora</taxon>
    </lineage>
</organism>
<evidence type="ECO:0008006" key="8">
    <source>
        <dbReference type="Google" id="ProtNLM"/>
    </source>
</evidence>
<dbReference type="AlphaFoldDB" id="A0A6A3LYT7"/>
<evidence type="ECO:0000313" key="2">
    <source>
        <dbReference type="EMBL" id="KAE9024332.1"/>
    </source>
</evidence>
<accession>A0A6A3LYT7</accession>
<dbReference type="Proteomes" id="UP000434957">
    <property type="component" value="Unassembled WGS sequence"/>
</dbReference>
<gene>
    <name evidence="2" type="ORF">PR001_g12704</name>
    <name evidence="3" type="ORF">PR002_g10073</name>
    <name evidence="4" type="ORF">PR003_g13619</name>
</gene>
<evidence type="ECO:0000313" key="5">
    <source>
        <dbReference type="Proteomes" id="UP000429607"/>
    </source>
</evidence>
<evidence type="ECO:0000313" key="3">
    <source>
        <dbReference type="EMBL" id="KAE9029690.1"/>
    </source>
</evidence>
<evidence type="ECO:0000256" key="1">
    <source>
        <dbReference type="SAM" id="SignalP"/>
    </source>
</evidence>
<comment type="caution">
    <text evidence="2">The sequence shown here is derived from an EMBL/GenBank/DDBJ whole genome shotgun (WGS) entry which is preliminary data.</text>
</comment>
<sequence>MPWATTRGNICLGLLKAVVSELCISFLLLAEGDADVCPPKGVEDRKIASLSAPGIGDRSLCQDSALSNGRSGSTNKNLTQRIPCVSCRGQQLCWIKSITRIIE</sequence>
<dbReference type="EMBL" id="QXFV01000835">
    <property type="protein sequence ID" value="KAE9024332.1"/>
    <property type="molecule type" value="Genomic_DNA"/>
</dbReference>